<gene>
    <name evidence="5" type="ORF">KO481_28000</name>
</gene>
<accession>A0ABS6B4X1</accession>
<evidence type="ECO:0000313" key="6">
    <source>
        <dbReference type="Proteomes" id="UP000733379"/>
    </source>
</evidence>
<evidence type="ECO:0000313" key="5">
    <source>
        <dbReference type="EMBL" id="MBU3065358.1"/>
    </source>
</evidence>
<organism evidence="5 6">
    <name type="scientific">Nocardia albiluteola</name>
    <dbReference type="NCBI Taxonomy" id="2842303"/>
    <lineage>
        <taxon>Bacteria</taxon>
        <taxon>Bacillati</taxon>
        <taxon>Actinomycetota</taxon>
        <taxon>Actinomycetes</taxon>
        <taxon>Mycobacteriales</taxon>
        <taxon>Nocardiaceae</taxon>
        <taxon>Nocardia</taxon>
    </lineage>
</organism>
<comment type="caution">
    <text evidence="5">The sequence shown here is derived from an EMBL/GenBank/DDBJ whole genome shotgun (WGS) entry which is preliminary data.</text>
</comment>
<reference evidence="5 6" key="1">
    <citation type="submission" date="2021-06" db="EMBL/GenBank/DDBJ databases">
        <title>Actinomycetes sequencing.</title>
        <authorList>
            <person name="Shan Q."/>
        </authorList>
    </citation>
    <scope>NUCLEOTIDE SEQUENCE [LARGE SCALE GENOMIC DNA]</scope>
    <source>
        <strain evidence="5 6">NEAU-G5</strain>
    </source>
</reference>
<dbReference type="RefSeq" id="WP_215921420.1">
    <property type="nucleotide sequence ID" value="NZ_JAHKNI010000010.1"/>
</dbReference>
<protein>
    <recommendedName>
        <fullName evidence="3">Carboxylic ester hydrolase</fullName>
        <ecNumber evidence="3">3.1.1.-</ecNumber>
    </recommendedName>
</protein>
<dbReference type="EC" id="3.1.1.-" evidence="3"/>
<keyword evidence="6" id="KW-1185">Reference proteome</keyword>
<dbReference type="PANTHER" id="PTHR11559">
    <property type="entry name" value="CARBOXYLESTERASE"/>
    <property type="match status" value="1"/>
</dbReference>
<evidence type="ECO:0000256" key="2">
    <source>
        <dbReference type="ARBA" id="ARBA00022801"/>
    </source>
</evidence>
<dbReference type="Proteomes" id="UP000733379">
    <property type="component" value="Unassembled WGS sequence"/>
</dbReference>
<dbReference type="Gene3D" id="3.40.50.1820">
    <property type="entry name" value="alpha/beta hydrolase"/>
    <property type="match status" value="1"/>
</dbReference>
<dbReference type="InterPro" id="IPR019826">
    <property type="entry name" value="Carboxylesterase_B_AS"/>
</dbReference>
<evidence type="ECO:0000259" key="4">
    <source>
        <dbReference type="Pfam" id="PF00135"/>
    </source>
</evidence>
<evidence type="ECO:0000256" key="1">
    <source>
        <dbReference type="ARBA" id="ARBA00005964"/>
    </source>
</evidence>
<dbReference type="SUPFAM" id="SSF53474">
    <property type="entry name" value="alpha/beta-Hydrolases"/>
    <property type="match status" value="1"/>
</dbReference>
<dbReference type="EMBL" id="JAHKNI010000010">
    <property type="protein sequence ID" value="MBU3065358.1"/>
    <property type="molecule type" value="Genomic_DNA"/>
</dbReference>
<dbReference type="InterPro" id="IPR029058">
    <property type="entry name" value="AB_hydrolase_fold"/>
</dbReference>
<sequence length="492" mass="52642">MEARVSSGALRGEVVDGVAVFRGIPFAAAPFGELRFRPPQPAPRWHGVRVATAHGPGCPQPVNPRDPMHRYFNPDTQGEDCLSLQVWTPDVGGSGLPVMVWIHGGGYLTGGGSALAHDGSTFARSGVVHVSVNYRLNVEGFLYFRGEPANLGLLDQVAALRWVQDNIAAFGGDPANVTVFGQSAGAVSVQTLLAMPAARGLFRRAIAQSGCPVAAVAPADALEVTQRLAAILGVPPTREGFAGLSPAQTLPALTPLVLDFNNPVCWGARSFMVSPFRPVIDGDTMPEAVLPSVAAGGSSEVDLLTGTNRDETTDFLRALGMLDHVDERWAAMAVTAFGVTDSALEVYRATSRPGAGFGELVQAAWTDWAFRIPTLRLLEAHRGRRFCYQFDWASPALPDGFGATHALEIPFVRDALGVFAAVAPEARRTLGEDPPRELATAMHRAWVSFATHGNPGWPEYDTSRRATMRFDTVSEPVDDLAGAERELWDGVR</sequence>
<dbReference type="InterPro" id="IPR050309">
    <property type="entry name" value="Type-B_Carboxylest/Lipase"/>
</dbReference>
<evidence type="ECO:0000256" key="3">
    <source>
        <dbReference type="RuleBase" id="RU361235"/>
    </source>
</evidence>
<proteinExistence type="inferred from homology"/>
<name>A0ABS6B4X1_9NOCA</name>
<feature type="domain" description="Carboxylesterase type B" evidence="4">
    <location>
        <begin position="4"/>
        <end position="471"/>
    </location>
</feature>
<dbReference type="PROSITE" id="PS00122">
    <property type="entry name" value="CARBOXYLESTERASE_B_1"/>
    <property type="match status" value="1"/>
</dbReference>
<keyword evidence="2 3" id="KW-0378">Hydrolase</keyword>
<dbReference type="Pfam" id="PF00135">
    <property type="entry name" value="COesterase"/>
    <property type="match status" value="1"/>
</dbReference>
<comment type="similarity">
    <text evidence="1 3">Belongs to the type-B carboxylesterase/lipase family.</text>
</comment>
<dbReference type="InterPro" id="IPR002018">
    <property type="entry name" value="CarbesteraseB"/>
</dbReference>